<evidence type="ECO:0000256" key="7">
    <source>
        <dbReference type="SAM" id="Phobius"/>
    </source>
</evidence>
<name>A0A818U5V0_9BILA</name>
<evidence type="ECO:0000313" key="10">
    <source>
        <dbReference type="EMBL" id="CAF3740109.1"/>
    </source>
</evidence>
<evidence type="ECO:0000256" key="1">
    <source>
        <dbReference type="ARBA" id="ARBA00004141"/>
    </source>
</evidence>
<feature type="transmembrane region" description="Helical" evidence="7">
    <location>
        <begin position="138"/>
        <end position="156"/>
    </location>
</feature>
<dbReference type="CDD" id="cd17318">
    <property type="entry name" value="MFS_SLC17"/>
    <property type="match status" value="1"/>
</dbReference>
<dbReference type="GO" id="GO:0015293">
    <property type="term" value="F:symporter activity"/>
    <property type="evidence" value="ECO:0007669"/>
    <property type="project" value="UniProtKB-KW"/>
</dbReference>
<dbReference type="Pfam" id="PF07690">
    <property type="entry name" value="MFS_1"/>
    <property type="match status" value="1"/>
</dbReference>
<feature type="transmembrane region" description="Helical" evidence="7">
    <location>
        <begin position="162"/>
        <end position="188"/>
    </location>
</feature>
<dbReference type="PANTHER" id="PTHR11662">
    <property type="entry name" value="SOLUTE CARRIER FAMILY 17"/>
    <property type="match status" value="1"/>
</dbReference>
<keyword evidence="3 7" id="KW-0812">Transmembrane</keyword>
<keyword evidence="5 7" id="KW-1133">Transmembrane helix</keyword>
<organism evidence="9 11">
    <name type="scientific">Rotaria sordida</name>
    <dbReference type="NCBI Taxonomy" id="392033"/>
    <lineage>
        <taxon>Eukaryota</taxon>
        <taxon>Metazoa</taxon>
        <taxon>Spiralia</taxon>
        <taxon>Gnathifera</taxon>
        <taxon>Rotifera</taxon>
        <taxon>Eurotatoria</taxon>
        <taxon>Bdelloidea</taxon>
        <taxon>Philodinida</taxon>
        <taxon>Philodinidae</taxon>
        <taxon>Rotaria</taxon>
    </lineage>
</organism>
<evidence type="ECO:0000256" key="6">
    <source>
        <dbReference type="ARBA" id="ARBA00023136"/>
    </source>
</evidence>
<dbReference type="FunFam" id="1.20.1250.20:FF:000003">
    <property type="entry name" value="Solute carrier family 17 member 3"/>
    <property type="match status" value="1"/>
</dbReference>
<sequence>MEKTNSKSSGKSQFLPLNTIKTDWFSCRIVPFWRLIRIAVTVLGFFGMIAHYSQKVNVGIGLVCMVNHSAIEQNKLNSTTLITHIDDSCPQTNSTNHIEGPFIWTKTMQGIILGSYFWGYIITQIPGGYLAGRFGPRFLFGGAMIVSSLFIALMPLIAHVHWILFCILRLLVGFSHGIIWPCMTVIMAHWAPAHERGKLMGFMNAGSQAGNAFALSIGGLMCSWDFAGGWPLIFYSAAVFGFVWGIIWILFYTNSPRNHRFISIQEKEYILQNTQQQLSNSNKNDFHVPWRAILTSPACWALFIVHTCNNWGTYTFLTSTPKYMNEVLKFNITSNGLLSSLPYIALWLNINISGFIADVIIRKNLLTTTNTRKLFNILGNLFPAIFVIGLAFTTCRLKYVAVVLLTIGVAFHGCCFGGGYLLVANDIAPAYTGIVFGISNTLSTIPGIVSPYVVGTLTEKDPNNWRIVFFICAAIYIIGMIAFTFLGSSELQPWARTSVATRVSFENPLSKENDQSVKINNEP</sequence>
<feature type="transmembrane region" description="Helical" evidence="7">
    <location>
        <begin position="111"/>
        <end position="131"/>
    </location>
</feature>
<reference evidence="9" key="1">
    <citation type="submission" date="2021-02" db="EMBL/GenBank/DDBJ databases">
        <authorList>
            <person name="Nowell W R."/>
        </authorList>
    </citation>
    <scope>NUCLEOTIDE SEQUENCE</scope>
</reference>
<dbReference type="EMBL" id="CAJOBE010001395">
    <property type="protein sequence ID" value="CAF3740109.1"/>
    <property type="molecule type" value="Genomic_DNA"/>
</dbReference>
<dbReference type="PROSITE" id="PS50850">
    <property type="entry name" value="MFS"/>
    <property type="match status" value="1"/>
</dbReference>
<dbReference type="EMBL" id="CAJOAX010001185">
    <property type="protein sequence ID" value="CAF3693556.1"/>
    <property type="molecule type" value="Genomic_DNA"/>
</dbReference>
<dbReference type="InterPro" id="IPR020846">
    <property type="entry name" value="MFS_dom"/>
</dbReference>
<keyword evidence="4" id="KW-0769">Symport</keyword>
<dbReference type="InterPro" id="IPR050382">
    <property type="entry name" value="MFS_Na/Anion_cotransporter"/>
</dbReference>
<dbReference type="Gene3D" id="1.20.1250.20">
    <property type="entry name" value="MFS general substrate transporter like domains"/>
    <property type="match status" value="2"/>
</dbReference>
<dbReference type="Proteomes" id="UP000663874">
    <property type="component" value="Unassembled WGS sequence"/>
</dbReference>
<keyword evidence="6 7" id="KW-0472">Membrane</keyword>
<dbReference type="GO" id="GO:0016020">
    <property type="term" value="C:membrane"/>
    <property type="evidence" value="ECO:0007669"/>
    <property type="project" value="UniProtKB-SubCell"/>
</dbReference>
<evidence type="ECO:0000256" key="4">
    <source>
        <dbReference type="ARBA" id="ARBA00022847"/>
    </source>
</evidence>
<evidence type="ECO:0000259" key="8">
    <source>
        <dbReference type="PROSITE" id="PS50850"/>
    </source>
</evidence>
<dbReference type="AlphaFoldDB" id="A0A818U5V0"/>
<keyword evidence="2" id="KW-0813">Transport</keyword>
<gene>
    <name evidence="10" type="ORF">FNK824_LOCUS11626</name>
    <name evidence="9" type="ORF">OTI717_LOCUS12046</name>
</gene>
<evidence type="ECO:0000313" key="11">
    <source>
        <dbReference type="Proteomes" id="UP000663823"/>
    </source>
</evidence>
<comment type="subcellular location">
    <subcellularLocation>
        <location evidence="1">Membrane</location>
        <topology evidence="1">Multi-pass membrane protein</topology>
    </subcellularLocation>
</comment>
<evidence type="ECO:0000256" key="5">
    <source>
        <dbReference type="ARBA" id="ARBA00022989"/>
    </source>
</evidence>
<feature type="transmembrane region" description="Helical" evidence="7">
    <location>
        <begin position="35"/>
        <end position="53"/>
    </location>
</feature>
<feature type="transmembrane region" description="Helical" evidence="7">
    <location>
        <begin position="337"/>
        <end position="361"/>
    </location>
</feature>
<evidence type="ECO:0000256" key="2">
    <source>
        <dbReference type="ARBA" id="ARBA00022448"/>
    </source>
</evidence>
<evidence type="ECO:0000256" key="3">
    <source>
        <dbReference type="ARBA" id="ARBA00022692"/>
    </source>
</evidence>
<accession>A0A818U5V0</accession>
<dbReference type="FunFam" id="1.20.1250.20:FF:000423">
    <property type="entry name" value="Putative inorganic phosphate cotransporter-like Protein"/>
    <property type="match status" value="1"/>
</dbReference>
<protein>
    <recommendedName>
        <fullName evidence="8">Major facilitator superfamily (MFS) profile domain-containing protein</fullName>
    </recommendedName>
</protein>
<proteinExistence type="predicted"/>
<feature type="transmembrane region" description="Helical" evidence="7">
    <location>
        <begin position="465"/>
        <end position="486"/>
    </location>
</feature>
<feature type="domain" description="Major facilitator superfamily (MFS) profile" evidence="8">
    <location>
        <begin position="39"/>
        <end position="491"/>
    </location>
</feature>
<evidence type="ECO:0000313" key="9">
    <source>
        <dbReference type="EMBL" id="CAF3693556.1"/>
    </source>
</evidence>
<feature type="transmembrane region" description="Helical" evidence="7">
    <location>
        <begin position="430"/>
        <end position="453"/>
    </location>
</feature>
<feature type="transmembrane region" description="Helical" evidence="7">
    <location>
        <begin position="373"/>
        <end position="393"/>
    </location>
</feature>
<feature type="transmembrane region" description="Helical" evidence="7">
    <location>
        <begin position="298"/>
        <end position="317"/>
    </location>
</feature>
<dbReference type="Proteomes" id="UP000663823">
    <property type="component" value="Unassembled WGS sequence"/>
</dbReference>
<dbReference type="GO" id="GO:0006820">
    <property type="term" value="P:monoatomic anion transport"/>
    <property type="evidence" value="ECO:0007669"/>
    <property type="project" value="TreeGrafter"/>
</dbReference>
<dbReference type="InterPro" id="IPR011701">
    <property type="entry name" value="MFS"/>
</dbReference>
<dbReference type="InterPro" id="IPR036259">
    <property type="entry name" value="MFS_trans_sf"/>
</dbReference>
<dbReference type="SUPFAM" id="SSF103473">
    <property type="entry name" value="MFS general substrate transporter"/>
    <property type="match status" value="1"/>
</dbReference>
<feature type="transmembrane region" description="Helical" evidence="7">
    <location>
        <begin position="233"/>
        <end position="252"/>
    </location>
</feature>
<feature type="transmembrane region" description="Helical" evidence="7">
    <location>
        <begin position="399"/>
        <end position="423"/>
    </location>
</feature>
<dbReference type="PANTHER" id="PTHR11662:SF399">
    <property type="entry name" value="FI19708P1-RELATED"/>
    <property type="match status" value="1"/>
</dbReference>
<comment type="caution">
    <text evidence="9">The sequence shown here is derived from an EMBL/GenBank/DDBJ whole genome shotgun (WGS) entry which is preliminary data.</text>
</comment>